<name>A0AAW4NTS5_9BACT</name>
<dbReference type="Pfam" id="PF20030">
    <property type="entry name" value="bpMoxR"/>
    <property type="match status" value="1"/>
</dbReference>
<protein>
    <submittedName>
        <fullName evidence="2">AAA family ATPase</fullName>
    </submittedName>
</protein>
<dbReference type="InterPro" id="IPR003593">
    <property type="entry name" value="AAA+_ATPase"/>
</dbReference>
<organism evidence="2 3">
    <name type="scientific">Segatella salivae</name>
    <dbReference type="NCBI Taxonomy" id="228604"/>
    <lineage>
        <taxon>Bacteria</taxon>
        <taxon>Pseudomonadati</taxon>
        <taxon>Bacteroidota</taxon>
        <taxon>Bacteroidia</taxon>
        <taxon>Bacteroidales</taxon>
        <taxon>Prevotellaceae</taxon>
        <taxon>Segatella</taxon>
    </lineage>
</organism>
<gene>
    <name evidence="2" type="ORF">KZY68_10160</name>
</gene>
<dbReference type="AlphaFoldDB" id="A0AAW4NTS5"/>
<reference evidence="2" key="1">
    <citation type="submission" date="2021-07" db="EMBL/GenBank/DDBJ databases">
        <title>Genomic diversity and antimicrobial resistance of Prevotella spp. isolated from chronic lung disease airways.</title>
        <authorList>
            <person name="Webb K.A."/>
            <person name="Olagoke O.S."/>
            <person name="Baird T."/>
            <person name="Neill J."/>
            <person name="Pham A."/>
            <person name="Wells T.J."/>
            <person name="Ramsay K.A."/>
            <person name="Bell S.C."/>
            <person name="Sarovich D.S."/>
            <person name="Price E.P."/>
        </authorList>
    </citation>
    <scope>NUCLEOTIDE SEQUENCE</scope>
    <source>
        <strain evidence="2">SCHI0047.S.3</strain>
    </source>
</reference>
<accession>A0AAW4NTS5</accession>
<dbReference type="PANTHER" id="PTHR32204">
    <property type="entry name" value="ATPASE RAVA"/>
    <property type="match status" value="1"/>
</dbReference>
<sequence>MKKSEIHSKPLIRERMANLIKYMSEGIFEKEDILSMTLLCAIAGESIFLLGPPGTAKSLAARRLKMVFKGAKSFEYLMSRFSTPDEIFGPVSISKLKNEDKYERLTDGYLPDASVIFLDEIWKAGPAIQNALLTVINERIYQNGSASIKLPMKALIAASNELPAEDEGLEALWDRFLVRMVSNCISNEKTFFKMIRQQTPSTIDIPDSLLITEDEYEAWHSAFENVLIPDDVCQVVSNVRTCLREEGKKEGANPMDYYISDRRWKKVFHLMQASAGLNGRNTLDLSDCHILIHCLWNKAETIPNTLDCVCRGFTFDIESSITQVQTKIDKALKSASAGISQQRVNITDEADDYEVVRFFYYKMQNFPKGLCLFAKADLNHISTDRDQPGILYYDDKSKCWIIHAIYTGAPFDYKMNSQENVEKIQLQKCQGGIVMNGIPYGFKRKLGVVRTASDLFGGDSVYQSLQNDYDGICRRWDILTKSLEDTGNLFVSADDRKLVGRQVKKVAKQLEELNVKLINAKQLL</sequence>
<dbReference type="SMART" id="SM00382">
    <property type="entry name" value="AAA"/>
    <property type="match status" value="1"/>
</dbReference>
<proteinExistence type="predicted"/>
<dbReference type="PANTHER" id="PTHR32204:SF0">
    <property type="entry name" value="ATPASE RAVA"/>
    <property type="match status" value="1"/>
</dbReference>
<dbReference type="Proteomes" id="UP001196873">
    <property type="component" value="Unassembled WGS sequence"/>
</dbReference>
<dbReference type="Pfam" id="PF17868">
    <property type="entry name" value="AAA_lid_8"/>
    <property type="match status" value="1"/>
</dbReference>
<dbReference type="RefSeq" id="WP_219428542.1">
    <property type="nucleotide sequence ID" value="NZ_JAHXRD010000026.1"/>
</dbReference>
<dbReference type="InterPro" id="IPR050513">
    <property type="entry name" value="RavA_ATPases"/>
</dbReference>
<comment type="caution">
    <text evidence="2">The sequence shown here is derived from an EMBL/GenBank/DDBJ whole genome shotgun (WGS) entry which is preliminary data.</text>
</comment>
<dbReference type="CDD" id="cd00009">
    <property type="entry name" value="AAA"/>
    <property type="match status" value="1"/>
</dbReference>
<dbReference type="InterPro" id="IPR045427">
    <property type="entry name" value="MoxR"/>
</dbReference>
<evidence type="ECO:0000313" key="2">
    <source>
        <dbReference type="EMBL" id="MBW4866357.1"/>
    </source>
</evidence>
<feature type="domain" description="AAA+ ATPase" evidence="1">
    <location>
        <begin position="43"/>
        <end position="191"/>
    </location>
</feature>
<dbReference type="EMBL" id="JAHXRF010000015">
    <property type="protein sequence ID" value="MBW4866357.1"/>
    <property type="molecule type" value="Genomic_DNA"/>
</dbReference>
<dbReference type="InterPro" id="IPR041538">
    <property type="entry name" value="RavA-like_AAA_lid"/>
</dbReference>
<evidence type="ECO:0000313" key="3">
    <source>
        <dbReference type="Proteomes" id="UP001196873"/>
    </source>
</evidence>
<evidence type="ECO:0000259" key="1">
    <source>
        <dbReference type="SMART" id="SM00382"/>
    </source>
</evidence>